<protein>
    <submittedName>
        <fullName evidence="2">Putative membrane protein</fullName>
    </submittedName>
</protein>
<dbReference type="RefSeq" id="WP_183529798.1">
    <property type="nucleotide sequence ID" value="NZ_JACIJM010000007.1"/>
</dbReference>
<keyword evidence="1" id="KW-0812">Transmembrane</keyword>
<sequence>MDSDVIFVVGVVITVLSIPAIVSAFSDSRSPRVSAIVVLIGALMIGYAVNTKPGAYNFETLPDVFVSVVGKIIN</sequence>
<feature type="transmembrane region" description="Helical" evidence="1">
    <location>
        <begin position="6"/>
        <end position="26"/>
    </location>
</feature>
<gene>
    <name evidence="2" type="ORF">FHS72_002634</name>
</gene>
<proteinExistence type="predicted"/>
<evidence type="ECO:0000313" key="2">
    <source>
        <dbReference type="EMBL" id="MBB5722998.1"/>
    </source>
</evidence>
<dbReference type="AlphaFoldDB" id="A0A7W9BLY5"/>
<dbReference type="Proteomes" id="UP000535415">
    <property type="component" value="Unassembled WGS sequence"/>
</dbReference>
<reference evidence="2 3" key="1">
    <citation type="submission" date="2020-08" db="EMBL/GenBank/DDBJ databases">
        <title>Genomic Encyclopedia of Type Strains, Phase IV (KMG-IV): sequencing the most valuable type-strain genomes for metagenomic binning, comparative biology and taxonomic classification.</title>
        <authorList>
            <person name="Goeker M."/>
        </authorList>
    </citation>
    <scope>NUCLEOTIDE SEQUENCE [LARGE SCALE GENOMIC DNA]</scope>
    <source>
        <strain evidence="2 3">DSM 101064</strain>
    </source>
</reference>
<organism evidence="2 3">
    <name type="scientific">Yoonia ponticola</name>
    <dbReference type="NCBI Taxonomy" id="1524255"/>
    <lineage>
        <taxon>Bacteria</taxon>
        <taxon>Pseudomonadati</taxon>
        <taxon>Pseudomonadota</taxon>
        <taxon>Alphaproteobacteria</taxon>
        <taxon>Rhodobacterales</taxon>
        <taxon>Paracoccaceae</taxon>
        <taxon>Yoonia</taxon>
    </lineage>
</organism>
<keyword evidence="1" id="KW-0472">Membrane</keyword>
<feature type="transmembrane region" description="Helical" evidence="1">
    <location>
        <begin position="33"/>
        <end position="49"/>
    </location>
</feature>
<evidence type="ECO:0000313" key="3">
    <source>
        <dbReference type="Proteomes" id="UP000535415"/>
    </source>
</evidence>
<keyword evidence="3" id="KW-1185">Reference proteome</keyword>
<comment type="caution">
    <text evidence="2">The sequence shown here is derived from an EMBL/GenBank/DDBJ whole genome shotgun (WGS) entry which is preliminary data.</text>
</comment>
<keyword evidence="1" id="KW-1133">Transmembrane helix</keyword>
<name>A0A7W9BLY5_9RHOB</name>
<evidence type="ECO:0000256" key="1">
    <source>
        <dbReference type="SAM" id="Phobius"/>
    </source>
</evidence>
<dbReference type="EMBL" id="JACIJM010000007">
    <property type="protein sequence ID" value="MBB5722998.1"/>
    <property type="molecule type" value="Genomic_DNA"/>
</dbReference>
<accession>A0A7W9BLY5</accession>